<reference evidence="2" key="1">
    <citation type="journal article" date="2020" name="Nature">
        <title>Giant virus diversity and host interactions through global metagenomics.</title>
        <authorList>
            <person name="Schulz F."/>
            <person name="Roux S."/>
            <person name="Paez-Espino D."/>
            <person name="Jungbluth S."/>
            <person name="Walsh D.A."/>
            <person name="Denef V.J."/>
            <person name="McMahon K.D."/>
            <person name="Konstantinidis K.T."/>
            <person name="Eloe-Fadrosh E.A."/>
            <person name="Kyrpides N.C."/>
            <person name="Woyke T."/>
        </authorList>
    </citation>
    <scope>NUCLEOTIDE SEQUENCE</scope>
    <source>
        <strain evidence="2">GVMAG-M-3300023184-184</strain>
    </source>
</reference>
<proteinExistence type="predicted"/>
<keyword evidence="1" id="KW-0175">Coiled coil</keyword>
<feature type="coiled-coil region" evidence="1">
    <location>
        <begin position="1"/>
        <end position="28"/>
    </location>
</feature>
<name>A0A6C0HZP4_9ZZZZ</name>
<sequence>MSAISEEIQKLQSRLLELEKNENISNKKTDIVNDVQSTSYYDEEIVKHLEVIYNILQIINKRLQILEQK</sequence>
<protein>
    <submittedName>
        <fullName evidence="2">Uncharacterized protein</fullName>
    </submittedName>
</protein>
<evidence type="ECO:0000313" key="2">
    <source>
        <dbReference type="EMBL" id="QHT85992.1"/>
    </source>
</evidence>
<dbReference type="EMBL" id="MN740057">
    <property type="protein sequence ID" value="QHT85992.1"/>
    <property type="molecule type" value="Genomic_DNA"/>
</dbReference>
<dbReference type="AlphaFoldDB" id="A0A6C0HZP4"/>
<organism evidence="2">
    <name type="scientific">viral metagenome</name>
    <dbReference type="NCBI Taxonomy" id="1070528"/>
    <lineage>
        <taxon>unclassified sequences</taxon>
        <taxon>metagenomes</taxon>
        <taxon>organismal metagenomes</taxon>
    </lineage>
</organism>
<evidence type="ECO:0000256" key="1">
    <source>
        <dbReference type="SAM" id="Coils"/>
    </source>
</evidence>
<accession>A0A6C0HZP4</accession>